<feature type="signal peptide" evidence="3">
    <location>
        <begin position="1"/>
        <end position="19"/>
    </location>
</feature>
<protein>
    <submittedName>
        <fullName evidence="4">Tetratricopeptide repeat-containing protein</fullName>
    </submittedName>
</protein>
<evidence type="ECO:0000256" key="3">
    <source>
        <dbReference type="SAM" id="SignalP"/>
    </source>
</evidence>
<dbReference type="AlphaFoldDB" id="A0A1H3QFW7"/>
<dbReference type="PROSITE" id="PS51257">
    <property type="entry name" value="PROKAR_LIPOPROTEIN"/>
    <property type="match status" value="1"/>
</dbReference>
<organism evidence="4 5">
    <name type="scientific">Tindallia californiensis</name>
    <dbReference type="NCBI Taxonomy" id="159292"/>
    <lineage>
        <taxon>Bacteria</taxon>
        <taxon>Bacillati</taxon>
        <taxon>Bacillota</taxon>
        <taxon>Clostridia</taxon>
        <taxon>Peptostreptococcales</taxon>
        <taxon>Tindalliaceae</taxon>
        <taxon>Tindallia</taxon>
    </lineage>
</organism>
<evidence type="ECO:0000256" key="2">
    <source>
        <dbReference type="ARBA" id="ARBA00022803"/>
    </source>
</evidence>
<keyword evidence="3" id="KW-0732">Signal</keyword>
<gene>
    <name evidence="4" type="ORF">SAMN05192546_10952</name>
</gene>
<dbReference type="Pfam" id="PF14559">
    <property type="entry name" value="TPR_19"/>
    <property type="match status" value="1"/>
</dbReference>
<proteinExistence type="predicted"/>
<dbReference type="EMBL" id="FNPV01000009">
    <property type="protein sequence ID" value="SDZ12163.1"/>
    <property type="molecule type" value="Genomic_DNA"/>
</dbReference>
<reference evidence="4 5" key="1">
    <citation type="submission" date="2016-10" db="EMBL/GenBank/DDBJ databases">
        <authorList>
            <person name="de Groot N.N."/>
        </authorList>
    </citation>
    <scope>NUCLEOTIDE SEQUENCE [LARGE SCALE GENOMIC DNA]</scope>
    <source>
        <strain evidence="4 5">APO</strain>
    </source>
</reference>
<dbReference type="RefSeq" id="WP_093314836.1">
    <property type="nucleotide sequence ID" value="NZ_FNPV01000009.1"/>
</dbReference>
<dbReference type="STRING" id="159292.SAMN05192546_10952"/>
<keyword evidence="2" id="KW-0802">TPR repeat</keyword>
<dbReference type="SUPFAM" id="SSF48452">
    <property type="entry name" value="TPR-like"/>
    <property type="match status" value="1"/>
</dbReference>
<evidence type="ECO:0000256" key="1">
    <source>
        <dbReference type="ARBA" id="ARBA00022737"/>
    </source>
</evidence>
<dbReference type="PANTHER" id="PTHR45586:SF1">
    <property type="entry name" value="LIPOPOLYSACCHARIDE ASSEMBLY PROTEIN B"/>
    <property type="match status" value="1"/>
</dbReference>
<evidence type="ECO:0000313" key="4">
    <source>
        <dbReference type="EMBL" id="SDZ12163.1"/>
    </source>
</evidence>
<accession>A0A1H3QFW7</accession>
<dbReference type="Gene3D" id="1.25.40.10">
    <property type="entry name" value="Tetratricopeptide repeat domain"/>
    <property type="match status" value="1"/>
</dbReference>
<keyword evidence="5" id="KW-1185">Reference proteome</keyword>
<sequence>MKTKDKMLTLLFCCVILLAGCGNSLEKGMQEAEEWLESGQYEKAMERYEALIESHPEETALYVGMANALIGLGEQQEAVKILEKGKELSENPAELREGLAVLYVQLEYYEKAESLYQEILKEEASEAIYLSLLELKQKQYKYEELTNLFEKHKAIFSNDTVLIYAADAYARQGKRELAQEIVGLVELQNLDEPETVELLLGYYLDIGMMEEAVSTAMKGLEIDGSNHQFLSIIHVQEDWPGYYIIDRKKADYTGDRKEEQAVLLSDSPSGSHASELLLLVIDLKTGKAMDMFDGAIGGYPWNLEVEDFTGNQAAEILMAAHSGGSGGGVFYNLLSFENATMNELELPAPQLKHRFVDDYMAVISYPELQRSFTFQLGNQEAYEEFGLYHNSMVLDPVMNGFARSFRLEPYYSESEERYGLEYIAPLVSGPALAAEVADVSLPYLWIENRWQAVDMRVDAYDDNAREIAYDPLDPSDFSDNLIHLLGMNLRQVREIMGEPNDIGWYGGDAYSYDDFTVVVDDRNNVGMVLASEWMGAARGDHLDTVKNVLGEPTIDEIDRHGFYGHYMTYELGDRYSVTFDAAISNKEVHTILLMLK</sequence>
<dbReference type="InterPro" id="IPR051012">
    <property type="entry name" value="CellSynth/LPSAsmb/PSIAsmb"/>
</dbReference>
<dbReference type="Proteomes" id="UP000199230">
    <property type="component" value="Unassembled WGS sequence"/>
</dbReference>
<dbReference type="InterPro" id="IPR011990">
    <property type="entry name" value="TPR-like_helical_dom_sf"/>
</dbReference>
<name>A0A1H3QFW7_9FIRM</name>
<keyword evidence="1" id="KW-0677">Repeat</keyword>
<dbReference type="PANTHER" id="PTHR45586">
    <property type="entry name" value="TPR REPEAT-CONTAINING PROTEIN PA4667"/>
    <property type="match status" value="1"/>
</dbReference>
<feature type="chain" id="PRO_5039339639" evidence="3">
    <location>
        <begin position="20"/>
        <end position="596"/>
    </location>
</feature>
<dbReference type="OrthoDB" id="1737781at2"/>
<evidence type="ECO:0000313" key="5">
    <source>
        <dbReference type="Proteomes" id="UP000199230"/>
    </source>
</evidence>